<dbReference type="InterPro" id="IPR029058">
    <property type="entry name" value="AB_hydrolase_fold"/>
</dbReference>
<keyword evidence="2" id="KW-0378">Hydrolase</keyword>
<dbReference type="SUPFAM" id="SSF53474">
    <property type="entry name" value="alpha/beta-Hydrolases"/>
    <property type="match status" value="1"/>
</dbReference>
<gene>
    <name evidence="5" type="ORF">HNQ65_000630</name>
</gene>
<evidence type="ECO:0000259" key="4">
    <source>
        <dbReference type="Pfam" id="PF20434"/>
    </source>
</evidence>
<organism evidence="5 6">
    <name type="scientific">Prosthecobacter vanneervenii</name>
    <dbReference type="NCBI Taxonomy" id="48466"/>
    <lineage>
        <taxon>Bacteria</taxon>
        <taxon>Pseudomonadati</taxon>
        <taxon>Verrucomicrobiota</taxon>
        <taxon>Verrucomicrobiia</taxon>
        <taxon>Verrucomicrobiales</taxon>
        <taxon>Verrucomicrobiaceae</taxon>
        <taxon>Prosthecobacter</taxon>
    </lineage>
</organism>
<feature type="chain" id="PRO_5030675419" evidence="3">
    <location>
        <begin position="23"/>
        <end position="306"/>
    </location>
</feature>
<sequence>MPSLRFSFLCALGLMAGAPLSAQQPAAPAPTQANVPYGKHAKQVLDFYQAKAADGGATPLLFFVHGGGWMTGDKVNPDFLKQCLDDGISVASINYRFIPDAQAEGITPPVKACLDDSARALQFVRSKAAEWHIDKNRIGGCGGSAGGFTVLWLGFSPDMADPKSTDPIAHESTRLKCVLAFVPQTTLDPKQMKDWIPNLDYGPHAFGLGSMQEFLDKRESLMPWIERFSPYALASKDDPPVLLFYDSVADLGKPPAKDPVHSGNFGAGIADKLKAEGIEHEINYNNDYGHMKYPNLFSFLKEKLGR</sequence>
<comment type="similarity">
    <text evidence="1">Belongs to the 'GDXG' lipolytic enzyme family.</text>
</comment>
<evidence type="ECO:0000256" key="3">
    <source>
        <dbReference type="SAM" id="SignalP"/>
    </source>
</evidence>
<evidence type="ECO:0000313" key="5">
    <source>
        <dbReference type="EMBL" id="MBB5031076.1"/>
    </source>
</evidence>
<reference evidence="5 6" key="1">
    <citation type="submission" date="2020-08" db="EMBL/GenBank/DDBJ databases">
        <title>Genomic Encyclopedia of Type Strains, Phase IV (KMG-IV): sequencing the most valuable type-strain genomes for metagenomic binning, comparative biology and taxonomic classification.</title>
        <authorList>
            <person name="Goeker M."/>
        </authorList>
    </citation>
    <scope>NUCLEOTIDE SEQUENCE [LARGE SCALE GENOMIC DNA]</scope>
    <source>
        <strain evidence="5 6">DSM 12252</strain>
    </source>
</reference>
<proteinExistence type="inferred from homology"/>
<dbReference type="RefSeq" id="WP_184338018.1">
    <property type="nucleotide sequence ID" value="NZ_JACHIG010000001.1"/>
</dbReference>
<dbReference type="PANTHER" id="PTHR48081">
    <property type="entry name" value="AB HYDROLASE SUPERFAMILY PROTEIN C4A8.06C"/>
    <property type="match status" value="1"/>
</dbReference>
<dbReference type="Pfam" id="PF20434">
    <property type="entry name" value="BD-FAE"/>
    <property type="match status" value="1"/>
</dbReference>
<protein>
    <submittedName>
        <fullName evidence="5">Acetyl esterase/lipase</fullName>
    </submittedName>
</protein>
<comment type="caution">
    <text evidence="5">The sequence shown here is derived from an EMBL/GenBank/DDBJ whole genome shotgun (WGS) entry which is preliminary data.</text>
</comment>
<keyword evidence="3" id="KW-0732">Signal</keyword>
<dbReference type="InterPro" id="IPR050300">
    <property type="entry name" value="GDXG_lipolytic_enzyme"/>
</dbReference>
<keyword evidence="6" id="KW-1185">Reference proteome</keyword>
<dbReference type="GO" id="GO:0004806">
    <property type="term" value="F:triacylglycerol lipase activity"/>
    <property type="evidence" value="ECO:0007669"/>
    <property type="project" value="TreeGrafter"/>
</dbReference>
<accession>A0A7W7Y7K9</accession>
<feature type="signal peptide" evidence="3">
    <location>
        <begin position="1"/>
        <end position="22"/>
    </location>
</feature>
<dbReference type="EMBL" id="JACHIG010000001">
    <property type="protein sequence ID" value="MBB5031076.1"/>
    <property type="molecule type" value="Genomic_DNA"/>
</dbReference>
<evidence type="ECO:0000313" key="6">
    <source>
        <dbReference type="Proteomes" id="UP000590740"/>
    </source>
</evidence>
<dbReference type="InterPro" id="IPR049492">
    <property type="entry name" value="BD-FAE-like_dom"/>
</dbReference>
<dbReference type="Gene3D" id="3.40.50.1820">
    <property type="entry name" value="alpha/beta hydrolase"/>
    <property type="match status" value="1"/>
</dbReference>
<dbReference type="AlphaFoldDB" id="A0A7W7Y7K9"/>
<evidence type="ECO:0000256" key="1">
    <source>
        <dbReference type="ARBA" id="ARBA00010515"/>
    </source>
</evidence>
<dbReference type="PANTHER" id="PTHR48081:SF30">
    <property type="entry name" value="ACETYL-HYDROLASE LIPR-RELATED"/>
    <property type="match status" value="1"/>
</dbReference>
<feature type="domain" description="BD-FAE-like" evidence="4">
    <location>
        <begin position="45"/>
        <end position="245"/>
    </location>
</feature>
<dbReference type="Proteomes" id="UP000590740">
    <property type="component" value="Unassembled WGS sequence"/>
</dbReference>
<evidence type="ECO:0000256" key="2">
    <source>
        <dbReference type="ARBA" id="ARBA00022801"/>
    </source>
</evidence>
<name>A0A7W7Y7K9_9BACT</name>